<dbReference type="GeneID" id="18170937"/>
<keyword evidence="2" id="KW-0472">Membrane</keyword>
<protein>
    <submittedName>
        <fullName evidence="3">Uncharacterized protein</fullName>
    </submittedName>
</protein>
<accession>G3JSP0</accession>
<reference evidence="3 4" key="1">
    <citation type="journal article" date="2011" name="Genome Biol.">
        <title>Genome sequence of the insect pathogenic fungus Cordyceps militaris, a valued traditional Chinese medicine.</title>
        <authorList>
            <person name="Zheng P."/>
            <person name="Xia Y."/>
            <person name="Xiao G."/>
            <person name="Xiong C."/>
            <person name="Hu X."/>
            <person name="Zhang S."/>
            <person name="Zheng H."/>
            <person name="Huang Y."/>
            <person name="Zhou Y."/>
            <person name="Wang S."/>
            <person name="Zhao G.P."/>
            <person name="Liu X."/>
            <person name="St Leger R.J."/>
            <person name="Wang C."/>
        </authorList>
    </citation>
    <scope>NUCLEOTIDE SEQUENCE [LARGE SCALE GENOMIC DNA]</scope>
    <source>
        <strain evidence="3 4">CM01</strain>
    </source>
</reference>
<dbReference type="EMBL" id="JH126405">
    <property type="protein sequence ID" value="EGX88886.1"/>
    <property type="molecule type" value="Genomic_DNA"/>
</dbReference>
<evidence type="ECO:0000313" key="4">
    <source>
        <dbReference type="Proteomes" id="UP000001610"/>
    </source>
</evidence>
<keyword evidence="2" id="KW-1133">Transmembrane helix</keyword>
<dbReference type="eggNOG" id="ENOG502S3VI">
    <property type="taxonomic scope" value="Eukaryota"/>
</dbReference>
<proteinExistence type="predicted"/>
<evidence type="ECO:0000313" key="3">
    <source>
        <dbReference type="EMBL" id="EGX88886.1"/>
    </source>
</evidence>
<feature type="transmembrane region" description="Helical" evidence="2">
    <location>
        <begin position="56"/>
        <end position="73"/>
    </location>
</feature>
<sequence>MATRSTAARLRRTFHYPSDDGAADSDSDSSPSAMDEQEQESYIQRLTDRNRAQNTLMARILLLLPLLAAIPYLPALPSLPACLALSSLAATAYLLRRLPPAVTGLYPLDAWTGTGGAAGARGPLDQTLPYLNALLAVLLAFWGAAVAYKASRFDDAAGRSSTTRPGKDVSGALAWPVMCNLPAGVYAVVLLAKMVMADVDPEKELSVLRYDYKGA</sequence>
<dbReference type="OMA" id="ILMAWAI"/>
<feature type="transmembrane region" description="Helical" evidence="2">
    <location>
        <begin position="130"/>
        <end position="148"/>
    </location>
</feature>
<dbReference type="KEGG" id="cmt:CCM_08932"/>
<dbReference type="InParanoid" id="G3JSP0"/>
<dbReference type="HOGENOM" id="CLU_099932_0_0_1"/>
<feature type="transmembrane region" description="Helical" evidence="2">
    <location>
        <begin position="169"/>
        <end position="192"/>
    </location>
</feature>
<keyword evidence="4" id="KW-1185">Reference proteome</keyword>
<name>G3JSP0_CORMM</name>
<dbReference type="AlphaFoldDB" id="G3JSP0"/>
<gene>
    <name evidence="3" type="ORF">CCM_08932</name>
</gene>
<keyword evidence="2" id="KW-0812">Transmembrane</keyword>
<dbReference type="VEuPathDB" id="FungiDB:CCM_08932"/>
<evidence type="ECO:0000256" key="1">
    <source>
        <dbReference type="SAM" id="MobiDB-lite"/>
    </source>
</evidence>
<organism evidence="3 4">
    <name type="scientific">Cordyceps militaris (strain CM01)</name>
    <name type="common">Caterpillar fungus</name>
    <dbReference type="NCBI Taxonomy" id="983644"/>
    <lineage>
        <taxon>Eukaryota</taxon>
        <taxon>Fungi</taxon>
        <taxon>Dikarya</taxon>
        <taxon>Ascomycota</taxon>
        <taxon>Pezizomycotina</taxon>
        <taxon>Sordariomycetes</taxon>
        <taxon>Hypocreomycetidae</taxon>
        <taxon>Hypocreales</taxon>
        <taxon>Cordycipitaceae</taxon>
        <taxon>Cordyceps</taxon>
    </lineage>
</organism>
<feature type="region of interest" description="Disordered" evidence="1">
    <location>
        <begin position="1"/>
        <end position="41"/>
    </location>
</feature>
<dbReference type="Proteomes" id="UP000001610">
    <property type="component" value="Unassembled WGS sequence"/>
</dbReference>
<dbReference type="OrthoDB" id="3358048at2759"/>
<dbReference type="RefSeq" id="XP_006674131.1">
    <property type="nucleotide sequence ID" value="XM_006674068.1"/>
</dbReference>
<evidence type="ECO:0000256" key="2">
    <source>
        <dbReference type="SAM" id="Phobius"/>
    </source>
</evidence>